<dbReference type="Gene3D" id="1.10.1000.11">
    <property type="entry name" value="Arf Nucleotide-binding Site Opener,domain 2"/>
    <property type="match status" value="1"/>
</dbReference>
<dbReference type="PANTHER" id="PTHR10663:SF401">
    <property type="entry name" value="IQ MOTIF AND SEC7 DOMAIN-CONTAINING PROTEIN 3 ISOFORM X1"/>
    <property type="match status" value="1"/>
</dbReference>
<evidence type="ECO:0000256" key="1">
    <source>
        <dbReference type="SAM" id="Phobius"/>
    </source>
</evidence>
<organism evidence="3 4">
    <name type="scientific">Liparis tanakae</name>
    <name type="common">Tanaka's snailfish</name>
    <dbReference type="NCBI Taxonomy" id="230148"/>
    <lineage>
        <taxon>Eukaryota</taxon>
        <taxon>Metazoa</taxon>
        <taxon>Chordata</taxon>
        <taxon>Craniata</taxon>
        <taxon>Vertebrata</taxon>
        <taxon>Euteleostomi</taxon>
        <taxon>Actinopterygii</taxon>
        <taxon>Neopterygii</taxon>
        <taxon>Teleostei</taxon>
        <taxon>Neoteleostei</taxon>
        <taxon>Acanthomorphata</taxon>
        <taxon>Eupercaria</taxon>
        <taxon>Perciformes</taxon>
        <taxon>Cottioidei</taxon>
        <taxon>Cottales</taxon>
        <taxon>Liparidae</taxon>
        <taxon>Liparis</taxon>
    </lineage>
</organism>
<sequence length="52" mass="6008">MCNPDVVQQFHNPDTIFILAFAVVLLNTDMYSPNIKPQRKMGLDDFIRNLRG</sequence>
<dbReference type="InterPro" id="IPR000904">
    <property type="entry name" value="Sec7_dom"/>
</dbReference>
<dbReference type="AlphaFoldDB" id="A0A4Z2ED58"/>
<dbReference type="GO" id="GO:0005085">
    <property type="term" value="F:guanyl-nucleotide exchange factor activity"/>
    <property type="evidence" value="ECO:0007669"/>
    <property type="project" value="InterPro"/>
</dbReference>
<dbReference type="EMBL" id="SRLO01010092">
    <property type="protein sequence ID" value="TNN26500.1"/>
    <property type="molecule type" value="Genomic_DNA"/>
</dbReference>
<dbReference type="GO" id="GO:0032012">
    <property type="term" value="P:regulation of ARF protein signal transduction"/>
    <property type="evidence" value="ECO:0007669"/>
    <property type="project" value="InterPro"/>
</dbReference>
<dbReference type="PROSITE" id="PS50190">
    <property type="entry name" value="SEC7"/>
    <property type="match status" value="1"/>
</dbReference>
<dbReference type="OrthoDB" id="430364at2759"/>
<dbReference type="SUPFAM" id="SSF48425">
    <property type="entry name" value="Sec7 domain"/>
    <property type="match status" value="1"/>
</dbReference>
<gene>
    <name evidence="3" type="primary">Iqsec3_2</name>
    <name evidence="3" type="ORF">EYF80_063363</name>
</gene>
<protein>
    <submittedName>
        <fullName evidence="3">IQ motif and SEC7 domain-containing protein 3</fullName>
    </submittedName>
</protein>
<feature type="domain" description="SEC7" evidence="2">
    <location>
        <begin position="2"/>
        <end position="52"/>
    </location>
</feature>
<evidence type="ECO:0000259" key="2">
    <source>
        <dbReference type="PROSITE" id="PS50190"/>
    </source>
</evidence>
<dbReference type="GO" id="GO:0030036">
    <property type="term" value="P:actin cytoskeleton organization"/>
    <property type="evidence" value="ECO:0007669"/>
    <property type="project" value="TreeGrafter"/>
</dbReference>
<comment type="caution">
    <text evidence="3">The sequence shown here is derived from an EMBL/GenBank/DDBJ whole genome shotgun (WGS) entry which is preliminary data.</text>
</comment>
<reference evidence="3 4" key="1">
    <citation type="submission" date="2019-03" db="EMBL/GenBank/DDBJ databases">
        <title>First draft genome of Liparis tanakae, snailfish: a comprehensive survey of snailfish specific genes.</title>
        <authorList>
            <person name="Kim W."/>
            <person name="Song I."/>
            <person name="Jeong J.-H."/>
            <person name="Kim D."/>
            <person name="Kim S."/>
            <person name="Ryu S."/>
            <person name="Song J.Y."/>
            <person name="Lee S.K."/>
        </authorList>
    </citation>
    <scope>NUCLEOTIDE SEQUENCE [LARGE SCALE GENOMIC DNA]</scope>
    <source>
        <tissue evidence="3">Muscle</tissue>
    </source>
</reference>
<name>A0A4Z2ED58_9TELE</name>
<keyword evidence="1" id="KW-1133">Transmembrane helix</keyword>
<dbReference type="InterPro" id="IPR035999">
    <property type="entry name" value="Sec7_dom_sf"/>
</dbReference>
<dbReference type="Proteomes" id="UP000314294">
    <property type="component" value="Unassembled WGS sequence"/>
</dbReference>
<dbReference type="Pfam" id="PF01369">
    <property type="entry name" value="Sec7"/>
    <property type="match status" value="1"/>
</dbReference>
<dbReference type="PANTHER" id="PTHR10663">
    <property type="entry name" value="GUANYL-NUCLEOTIDE EXCHANGE FACTOR"/>
    <property type="match status" value="1"/>
</dbReference>
<accession>A0A4Z2ED58</accession>
<evidence type="ECO:0000313" key="4">
    <source>
        <dbReference type="Proteomes" id="UP000314294"/>
    </source>
</evidence>
<proteinExistence type="predicted"/>
<dbReference type="InterPro" id="IPR023394">
    <property type="entry name" value="Sec7_C_sf"/>
</dbReference>
<keyword evidence="1" id="KW-0472">Membrane</keyword>
<feature type="transmembrane region" description="Helical" evidence="1">
    <location>
        <begin position="15"/>
        <end position="32"/>
    </location>
</feature>
<keyword evidence="1" id="KW-0812">Transmembrane</keyword>
<evidence type="ECO:0000313" key="3">
    <source>
        <dbReference type="EMBL" id="TNN26500.1"/>
    </source>
</evidence>
<keyword evidence="4" id="KW-1185">Reference proteome</keyword>